<dbReference type="eggNOG" id="COG1132">
    <property type="taxonomic scope" value="Bacteria"/>
</dbReference>
<evidence type="ECO:0000313" key="2">
    <source>
        <dbReference type="EMBL" id="ERI11804.1"/>
    </source>
</evidence>
<reference evidence="2 3" key="1">
    <citation type="submission" date="2013-08" db="EMBL/GenBank/DDBJ databases">
        <authorList>
            <person name="Weinstock G."/>
            <person name="Sodergren E."/>
            <person name="Wylie T."/>
            <person name="Fulton L."/>
            <person name="Fulton R."/>
            <person name="Fronick C."/>
            <person name="O'Laughlin M."/>
            <person name="Godfrey J."/>
            <person name="Miner T."/>
            <person name="Herter B."/>
            <person name="Appelbaum E."/>
            <person name="Cordes M."/>
            <person name="Lek S."/>
            <person name="Wollam A."/>
            <person name="Pepin K.H."/>
            <person name="Palsikar V.B."/>
            <person name="Mitreva M."/>
            <person name="Wilson R.K."/>
        </authorList>
    </citation>
    <scope>NUCLEOTIDE SEQUENCE [LARGE SCALE GENOMIC DNA]</scope>
    <source>
        <strain evidence="2 3">ATCC 12856</strain>
    </source>
</reference>
<dbReference type="Gene3D" id="3.40.50.300">
    <property type="entry name" value="P-loop containing nucleotide triphosphate hydrolases"/>
    <property type="match status" value="1"/>
</dbReference>
<evidence type="ECO:0000313" key="3">
    <source>
        <dbReference type="Proteomes" id="UP000016511"/>
    </source>
</evidence>
<dbReference type="InterPro" id="IPR003439">
    <property type="entry name" value="ABC_transporter-like_ATP-bd"/>
</dbReference>
<name>U1WT75_ANEAE</name>
<dbReference type="GO" id="GO:0015421">
    <property type="term" value="F:ABC-type oligopeptide transporter activity"/>
    <property type="evidence" value="ECO:0007669"/>
    <property type="project" value="TreeGrafter"/>
</dbReference>
<dbReference type="STRING" id="649747.HMPREF0083_00097"/>
<gene>
    <name evidence="2" type="ORF">HMPREF0083_00097</name>
</gene>
<sequence>MCYQLSARENIMLGEKDEERLEEAILKTGAHEIISLLPHGFDTQLGRLFEGGQDLPYGQWQKIAMSRAFFREAEVIFLDEPTSALDPKAEAEVFKNFMELTKEKTAIFISHRLGSCQSADLILVLKNGQLIEKGTHQELMSIDSVYSEMFNTESKWYK</sequence>
<dbReference type="Pfam" id="PF00005">
    <property type="entry name" value="ABC_tran"/>
    <property type="match status" value="1"/>
</dbReference>
<dbReference type="EMBL" id="AWSJ01000009">
    <property type="protein sequence ID" value="ERI11804.1"/>
    <property type="molecule type" value="Genomic_DNA"/>
</dbReference>
<keyword evidence="2" id="KW-0547">Nucleotide-binding</keyword>
<accession>U1WT75</accession>
<dbReference type="AlphaFoldDB" id="U1WT75"/>
<evidence type="ECO:0000259" key="1">
    <source>
        <dbReference type="Pfam" id="PF00005"/>
    </source>
</evidence>
<proteinExistence type="predicted"/>
<dbReference type="PANTHER" id="PTHR43394">
    <property type="entry name" value="ATP-DEPENDENT PERMEASE MDL1, MITOCHONDRIAL"/>
    <property type="match status" value="1"/>
</dbReference>
<feature type="domain" description="ABC transporter" evidence="1">
    <location>
        <begin position="4"/>
        <end position="83"/>
    </location>
</feature>
<dbReference type="GO" id="GO:0016887">
    <property type="term" value="F:ATP hydrolysis activity"/>
    <property type="evidence" value="ECO:0007669"/>
    <property type="project" value="InterPro"/>
</dbReference>
<dbReference type="SUPFAM" id="SSF52540">
    <property type="entry name" value="P-loop containing nucleoside triphosphate hydrolases"/>
    <property type="match status" value="1"/>
</dbReference>
<dbReference type="PANTHER" id="PTHR43394:SF1">
    <property type="entry name" value="ATP-BINDING CASSETTE SUB-FAMILY B MEMBER 10, MITOCHONDRIAL"/>
    <property type="match status" value="1"/>
</dbReference>
<dbReference type="GO" id="GO:0005524">
    <property type="term" value="F:ATP binding"/>
    <property type="evidence" value="ECO:0007669"/>
    <property type="project" value="UniProtKB-KW"/>
</dbReference>
<protein>
    <submittedName>
        <fullName evidence="2">ABC transporter, ATP-binding protein</fullName>
    </submittedName>
</protein>
<dbReference type="PATRIC" id="fig|649747.3.peg.85"/>
<comment type="caution">
    <text evidence="2">The sequence shown here is derived from an EMBL/GenBank/DDBJ whole genome shotgun (WGS) entry which is preliminary data.</text>
</comment>
<dbReference type="Proteomes" id="UP000016511">
    <property type="component" value="Unassembled WGS sequence"/>
</dbReference>
<keyword evidence="3" id="KW-1185">Reference proteome</keyword>
<keyword evidence="2" id="KW-0067">ATP-binding</keyword>
<dbReference type="InterPro" id="IPR039421">
    <property type="entry name" value="Type_1_exporter"/>
</dbReference>
<organism evidence="2 3">
    <name type="scientific">Aneurinibacillus aneurinilyticus ATCC 12856</name>
    <dbReference type="NCBI Taxonomy" id="649747"/>
    <lineage>
        <taxon>Bacteria</taxon>
        <taxon>Bacillati</taxon>
        <taxon>Bacillota</taxon>
        <taxon>Bacilli</taxon>
        <taxon>Bacillales</taxon>
        <taxon>Paenibacillaceae</taxon>
        <taxon>Aneurinibacillus group</taxon>
        <taxon>Aneurinibacillus</taxon>
    </lineage>
</organism>
<dbReference type="InterPro" id="IPR027417">
    <property type="entry name" value="P-loop_NTPase"/>
</dbReference>
<dbReference type="HOGENOM" id="CLU_000604_1_9_9"/>